<keyword evidence="1" id="KW-0723">Serine/threonine-protein kinase</keyword>
<evidence type="ECO:0000256" key="2">
    <source>
        <dbReference type="ARBA" id="ARBA00022741"/>
    </source>
</evidence>
<feature type="domain" description="Protein kinase" evidence="5">
    <location>
        <begin position="192"/>
        <end position="442"/>
    </location>
</feature>
<dbReference type="GO" id="GO:0004674">
    <property type="term" value="F:protein serine/threonine kinase activity"/>
    <property type="evidence" value="ECO:0007669"/>
    <property type="project" value="UniProtKB-KW"/>
</dbReference>
<dbReference type="InterPro" id="IPR001245">
    <property type="entry name" value="Ser-Thr/Tyr_kinase_cat_dom"/>
</dbReference>
<keyword evidence="6" id="KW-0808">Transferase</keyword>
<comment type="caution">
    <text evidence="6">The sequence shown here is derived from an EMBL/GenBank/DDBJ whole genome shotgun (WGS) entry which is preliminary data.</text>
</comment>
<dbReference type="Proteomes" id="UP001194468">
    <property type="component" value="Unassembled WGS sequence"/>
</dbReference>
<dbReference type="CDD" id="cd21037">
    <property type="entry name" value="MLKL_NTD"/>
    <property type="match status" value="1"/>
</dbReference>
<dbReference type="PROSITE" id="PS00108">
    <property type="entry name" value="PROTEIN_KINASE_ST"/>
    <property type="match status" value="1"/>
</dbReference>
<dbReference type="InterPro" id="IPR059179">
    <property type="entry name" value="MLKL-like_MCAfunc"/>
</dbReference>
<evidence type="ECO:0000256" key="4">
    <source>
        <dbReference type="PROSITE-ProRule" id="PRU10141"/>
    </source>
</evidence>
<dbReference type="AlphaFoldDB" id="A0AAD4BRF4"/>
<dbReference type="InterPro" id="IPR000719">
    <property type="entry name" value="Prot_kinase_dom"/>
</dbReference>
<evidence type="ECO:0000313" key="7">
    <source>
        <dbReference type="Proteomes" id="UP001194468"/>
    </source>
</evidence>
<dbReference type="PROSITE" id="PS00107">
    <property type="entry name" value="PROTEIN_KINASE_ATP"/>
    <property type="match status" value="1"/>
</dbReference>
<proteinExistence type="predicted"/>
<gene>
    <name evidence="6" type="ORF">L210DRAFT_3544930</name>
</gene>
<dbReference type="SMART" id="SM00220">
    <property type="entry name" value="S_TKc"/>
    <property type="match status" value="1"/>
</dbReference>
<dbReference type="Pfam" id="PF07714">
    <property type="entry name" value="PK_Tyr_Ser-Thr"/>
    <property type="match status" value="1"/>
</dbReference>
<evidence type="ECO:0000313" key="6">
    <source>
        <dbReference type="EMBL" id="KAF8437914.1"/>
    </source>
</evidence>
<dbReference type="EMBL" id="WHUW01000017">
    <property type="protein sequence ID" value="KAF8437914.1"/>
    <property type="molecule type" value="Genomic_DNA"/>
</dbReference>
<accession>A0AAD4BRF4</accession>
<sequence>MHIKLGQKRCKVIIQRSALIIKEVHDNSKWRNDQLNIAKLQRKFGEIQTILQRLADMSLFKALLYFEDTNKDIERANRQLSECFQLFPIDLSLYVQSQSKAAMSDRDSLQALLKTLTGNYEEIRSRFGIYNDQQIDQAMAVMERELRNARVTSEEHMSVELKIIQKSLECIKSTTGRSVPKQSKWLITEYDLHYCGTIGGGGFSTVSKAQFRGTLVAVKTLKDIGNTREALEREMEIWSTLRHDHIVPFYGASTLTSPPYIVSRYMQNGNLVRYLVTTPAADRTKLILEVSLGMYYLHEESVVHGDLKGVNVLVDDSGKACITDFGLSRVCSSKSEGTEKSKIAGTLRYLAPEALKGQPLSFETDVYAFGMLIYEVFTGEVPFIREPDSSVAEGRVELHRPTSSKVYEHGFNDTLWRLLSDCISREPLARPRFKTIQEHLYSIKKAEPSDLSVHAGPMLDSEDNRLTDWGLDTKFDTKPMTIMTSISPTVLDSSAPRDFRTSPSSLPVCIQATRKYFGVQFSASREPGVYLEEAGTFLWQPIRAKKGTLLYQDGNKFWYRSSVGQENNSWELCGNDVTLRTASINPGICHFRDAKIAQRWYGLQLSYARDGTVYDLGTVIGDWFCTEQSWRRLALGRIQQADLADGDPNTLPTDRSWSDVKLPKRCVIYNDGGTENCIVCIINPGKQSGKLCCKLEGRRIVFESFRQQNDQEPINAREEIYPSEEYAEVAFSFLNTALGKVAGKGIKLFTRSR</sequence>
<keyword evidence="2 4" id="KW-0547">Nucleotide-binding</keyword>
<evidence type="ECO:0000256" key="1">
    <source>
        <dbReference type="ARBA" id="ARBA00022527"/>
    </source>
</evidence>
<dbReference type="InterPro" id="IPR011009">
    <property type="entry name" value="Kinase-like_dom_sf"/>
</dbReference>
<dbReference type="InterPro" id="IPR051681">
    <property type="entry name" value="Ser/Thr_Kinases-Pseudokinases"/>
</dbReference>
<keyword evidence="6" id="KW-0418">Kinase</keyword>
<protein>
    <submittedName>
        <fullName evidence="6">Kinase-like domain-containing protein</fullName>
    </submittedName>
</protein>
<evidence type="ECO:0000256" key="3">
    <source>
        <dbReference type="ARBA" id="ARBA00022840"/>
    </source>
</evidence>
<dbReference type="SUPFAM" id="SSF56112">
    <property type="entry name" value="Protein kinase-like (PK-like)"/>
    <property type="match status" value="1"/>
</dbReference>
<dbReference type="Gene3D" id="1.10.510.10">
    <property type="entry name" value="Transferase(Phosphotransferase) domain 1"/>
    <property type="match status" value="1"/>
</dbReference>
<keyword evidence="7" id="KW-1185">Reference proteome</keyword>
<dbReference type="InterPro" id="IPR017441">
    <property type="entry name" value="Protein_kinase_ATP_BS"/>
</dbReference>
<dbReference type="InterPro" id="IPR008271">
    <property type="entry name" value="Ser/Thr_kinase_AS"/>
</dbReference>
<organism evidence="6 7">
    <name type="scientific">Boletus edulis BED1</name>
    <dbReference type="NCBI Taxonomy" id="1328754"/>
    <lineage>
        <taxon>Eukaryota</taxon>
        <taxon>Fungi</taxon>
        <taxon>Dikarya</taxon>
        <taxon>Basidiomycota</taxon>
        <taxon>Agaricomycotina</taxon>
        <taxon>Agaricomycetes</taxon>
        <taxon>Agaricomycetidae</taxon>
        <taxon>Boletales</taxon>
        <taxon>Boletineae</taxon>
        <taxon>Boletaceae</taxon>
        <taxon>Boletoideae</taxon>
        <taxon>Boletus</taxon>
    </lineage>
</organism>
<feature type="binding site" evidence="4">
    <location>
        <position position="219"/>
    </location>
    <ligand>
        <name>ATP</name>
        <dbReference type="ChEBI" id="CHEBI:30616"/>
    </ligand>
</feature>
<name>A0AAD4BRF4_BOLED</name>
<reference evidence="6" key="2">
    <citation type="journal article" date="2020" name="Nat. Commun.">
        <title>Large-scale genome sequencing of mycorrhizal fungi provides insights into the early evolution of symbiotic traits.</title>
        <authorList>
            <person name="Miyauchi S."/>
            <person name="Kiss E."/>
            <person name="Kuo A."/>
            <person name="Drula E."/>
            <person name="Kohler A."/>
            <person name="Sanchez-Garcia M."/>
            <person name="Morin E."/>
            <person name="Andreopoulos B."/>
            <person name="Barry K.W."/>
            <person name="Bonito G."/>
            <person name="Buee M."/>
            <person name="Carver A."/>
            <person name="Chen C."/>
            <person name="Cichocki N."/>
            <person name="Clum A."/>
            <person name="Culley D."/>
            <person name="Crous P.W."/>
            <person name="Fauchery L."/>
            <person name="Girlanda M."/>
            <person name="Hayes R.D."/>
            <person name="Keri Z."/>
            <person name="LaButti K."/>
            <person name="Lipzen A."/>
            <person name="Lombard V."/>
            <person name="Magnuson J."/>
            <person name="Maillard F."/>
            <person name="Murat C."/>
            <person name="Nolan M."/>
            <person name="Ohm R.A."/>
            <person name="Pangilinan J."/>
            <person name="Pereira M.F."/>
            <person name="Perotto S."/>
            <person name="Peter M."/>
            <person name="Pfister S."/>
            <person name="Riley R."/>
            <person name="Sitrit Y."/>
            <person name="Stielow J.B."/>
            <person name="Szollosi G."/>
            <person name="Zifcakova L."/>
            <person name="Stursova M."/>
            <person name="Spatafora J.W."/>
            <person name="Tedersoo L."/>
            <person name="Vaario L.M."/>
            <person name="Yamada A."/>
            <person name="Yan M."/>
            <person name="Wang P."/>
            <person name="Xu J."/>
            <person name="Bruns T."/>
            <person name="Baldrian P."/>
            <person name="Vilgalys R."/>
            <person name="Dunand C."/>
            <person name="Henrissat B."/>
            <person name="Grigoriev I.V."/>
            <person name="Hibbett D."/>
            <person name="Nagy L.G."/>
            <person name="Martin F.M."/>
        </authorList>
    </citation>
    <scope>NUCLEOTIDE SEQUENCE</scope>
    <source>
        <strain evidence="6">BED1</strain>
    </source>
</reference>
<dbReference type="PRINTS" id="PR00109">
    <property type="entry name" value="TYRKINASE"/>
</dbReference>
<reference evidence="6" key="1">
    <citation type="submission" date="2019-10" db="EMBL/GenBank/DDBJ databases">
        <authorList>
            <consortium name="DOE Joint Genome Institute"/>
            <person name="Kuo A."/>
            <person name="Miyauchi S."/>
            <person name="Kiss E."/>
            <person name="Drula E."/>
            <person name="Kohler A."/>
            <person name="Sanchez-Garcia M."/>
            <person name="Andreopoulos B."/>
            <person name="Barry K.W."/>
            <person name="Bonito G."/>
            <person name="Buee M."/>
            <person name="Carver A."/>
            <person name="Chen C."/>
            <person name="Cichocki N."/>
            <person name="Clum A."/>
            <person name="Culley D."/>
            <person name="Crous P.W."/>
            <person name="Fauchery L."/>
            <person name="Girlanda M."/>
            <person name="Hayes R."/>
            <person name="Keri Z."/>
            <person name="LaButti K."/>
            <person name="Lipzen A."/>
            <person name="Lombard V."/>
            <person name="Magnuson J."/>
            <person name="Maillard F."/>
            <person name="Morin E."/>
            <person name="Murat C."/>
            <person name="Nolan M."/>
            <person name="Ohm R."/>
            <person name="Pangilinan J."/>
            <person name="Pereira M."/>
            <person name="Perotto S."/>
            <person name="Peter M."/>
            <person name="Riley R."/>
            <person name="Sitrit Y."/>
            <person name="Stielow B."/>
            <person name="Szollosi G."/>
            <person name="Zifcakova L."/>
            <person name="Stursova M."/>
            <person name="Spatafora J.W."/>
            <person name="Tedersoo L."/>
            <person name="Vaario L.-M."/>
            <person name="Yamada A."/>
            <person name="Yan M."/>
            <person name="Wang P."/>
            <person name="Xu J."/>
            <person name="Bruns T."/>
            <person name="Baldrian P."/>
            <person name="Vilgalys R."/>
            <person name="Henrissat B."/>
            <person name="Grigoriev I.V."/>
            <person name="Hibbett D."/>
            <person name="Nagy L.G."/>
            <person name="Martin F.M."/>
        </authorList>
    </citation>
    <scope>NUCLEOTIDE SEQUENCE</scope>
    <source>
        <strain evidence="6">BED1</strain>
    </source>
</reference>
<dbReference type="GO" id="GO:0005524">
    <property type="term" value="F:ATP binding"/>
    <property type="evidence" value="ECO:0007669"/>
    <property type="project" value="UniProtKB-UniRule"/>
</dbReference>
<evidence type="ECO:0000259" key="5">
    <source>
        <dbReference type="PROSITE" id="PS50011"/>
    </source>
</evidence>
<dbReference type="PROSITE" id="PS50011">
    <property type="entry name" value="PROTEIN_KINASE_DOM"/>
    <property type="match status" value="1"/>
</dbReference>
<keyword evidence="3 4" id="KW-0067">ATP-binding</keyword>
<dbReference type="PANTHER" id="PTHR44329">
    <property type="entry name" value="SERINE/THREONINE-PROTEIN KINASE TNNI3K-RELATED"/>
    <property type="match status" value="1"/>
</dbReference>